<dbReference type="GO" id="GO:0008984">
    <property type="term" value="F:protein-glutamate methylesterase activity"/>
    <property type="evidence" value="ECO:0007669"/>
    <property type="project" value="UniProtKB-EC"/>
</dbReference>
<dbReference type="Pfam" id="PF01339">
    <property type="entry name" value="CheB_methylest"/>
    <property type="match status" value="1"/>
</dbReference>
<dbReference type="PROSITE" id="PS50122">
    <property type="entry name" value="CHEB"/>
    <property type="match status" value="1"/>
</dbReference>
<evidence type="ECO:0000256" key="3">
    <source>
        <dbReference type="ARBA" id="ARBA00048267"/>
    </source>
</evidence>
<evidence type="ECO:0000256" key="1">
    <source>
        <dbReference type="ARBA" id="ARBA00022801"/>
    </source>
</evidence>
<feature type="compositionally biased region" description="Basic and acidic residues" evidence="4">
    <location>
        <begin position="201"/>
        <end position="210"/>
    </location>
</feature>
<feature type="region of interest" description="Disordered" evidence="4">
    <location>
        <begin position="185"/>
        <end position="219"/>
    </location>
</feature>
<dbReference type="InterPro" id="IPR035909">
    <property type="entry name" value="CheB_C"/>
</dbReference>
<dbReference type="GO" id="GO:0005737">
    <property type="term" value="C:cytoplasm"/>
    <property type="evidence" value="ECO:0007669"/>
    <property type="project" value="InterPro"/>
</dbReference>
<organism evidence="6">
    <name type="scientific">hydrothermal vent metagenome</name>
    <dbReference type="NCBI Taxonomy" id="652676"/>
    <lineage>
        <taxon>unclassified sequences</taxon>
        <taxon>metagenomes</taxon>
        <taxon>ecological metagenomes</taxon>
    </lineage>
</organism>
<reference evidence="6" key="1">
    <citation type="submission" date="2018-06" db="EMBL/GenBank/DDBJ databases">
        <authorList>
            <person name="Zhirakovskaya E."/>
        </authorList>
    </citation>
    <scope>NUCLEOTIDE SEQUENCE</scope>
</reference>
<dbReference type="EC" id="3.1.1.61" evidence="2"/>
<sequence>MVTLEVVGENLRVAIVAGSARQKLNLKSILENNQLQVVADDDLLDYLAGSFDSKDIIADVLLVDLDENDESDSDTLDVLIEKTDLPILFNDSAATRNQHSAGGSAWGKRLAKKLKDLVADQNSGRIIEQAKALADKVSSNDSPSDDLLVDELPCNVATAKVSNENVVKGDDIDLGKYERKLAENRQKSQAITQATGAAISRARESREKANQNHSTGQVKALNNINVESVTNPPLSANCAKQIWILGASHGGPQAIKEFLSELPAGLPVGFVLVQHIGSGVVSALVEQLNRISKLNVDKPRSGRMLKNGELLVSPVDKRVSFDQHGHIILKPIVKKTTFNPSIDLVFQEVAKFGTRAGGIVFSGMGNDGMLGVKTLREAGGTIWAQDADSCVISSMADCARKTGMVQFSASPTVLAQRLVTHLRKVS</sequence>
<dbReference type="Gene3D" id="3.40.50.180">
    <property type="entry name" value="Methylesterase CheB, C-terminal domain"/>
    <property type="match status" value="1"/>
</dbReference>
<dbReference type="GO" id="GO:0006935">
    <property type="term" value="P:chemotaxis"/>
    <property type="evidence" value="ECO:0007669"/>
    <property type="project" value="InterPro"/>
</dbReference>
<dbReference type="InterPro" id="IPR000673">
    <property type="entry name" value="Sig_transdc_resp-reg_Me-estase"/>
</dbReference>
<dbReference type="PANTHER" id="PTHR42872:SF6">
    <property type="entry name" value="PROTEIN-GLUTAMATE METHYLESTERASE_PROTEIN-GLUTAMINE GLUTAMINASE"/>
    <property type="match status" value="1"/>
</dbReference>
<evidence type="ECO:0000259" key="5">
    <source>
        <dbReference type="PROSITE" id="PS50122"/>
    </source>
</evidence>
<comment type="catalytic activity">
    <reaction evidence="3">
        <text>[protein]-L-glutamate 5-O-methyl ester + H2O = L-glutamyl-[protein] + methanol + H(+)</text>
        <dbReference type="Rhea" id="RHEA:23236"/>
        <dbReference type="Rhea" id="RHEA-COMP:10208"/>
        <dbReference type="Rhea" id="RHEA-COMP:10311"/>
        <dbReference type="ChEBI" id="CHEBI:15377"/>
        <dbReference type="ChEBI" id="CHEBI:15378"/>
        <dbReference type="ChEBI" id="CHEBI:17790"/>
        <dbReference type="ChEBI" id="CHEBI:29973"/>
        <dbReference type="ChEBI" id="CHEBI:82795"/>
        <dbReference type="EC" id="3.1.1.61"/>
    </reaction>
</comment>
<proteinExistence type="predicted"/>
<gene>
    <name evidence="6" type="ORF">MNBD_GAMMA12-2305</name>
</gene>
<evidence type="ECO:0000313" key="6">
    <source>
        <dbReference type="EMBL" id="VAW79579.1"/>
    </source>
</evidence>
<dbReference type="PANTHER" id="PTHR42872">
    <property type="entry name" value="PROTEIN-GLUTAMATE METHYLESTERASE/PROTEIN-GLUTAMINE GLUTAMINASE"/>
    <property type="match status" value="1"/>
</dbReference>
<protein>
    <recommendedName>
        <fullName evidence="2">protein-glutamate methylesterase</fullName>
        <ecNumber evidence="2">3.1.1.61</ecNumber>
    </recommendedName>
</protein>
<dbReference type="SUPFAM" id="SSF52738">
    <property type="entry name" value="Methylesterase CheB, C-terminal domain"/>
    <property type="match status" value="1"/>
</dbReference>
<dbReference type="EMBL" id="UOFL01000176">
    <property type="protein sequence ID" value="VAW79579.1"/>
    <property type="molecule type" value="Genomic_DNA"/>
</dbReference>
<dbReference type="AlphaFoldDB" id="A0A3B0YZD8"/>
<dbReference type="GO" id="GO:0000156">
    <property type="term" value="F:phosphorelay response regulator activity"/>
    <property type="evidence" value="ECO:0007669"/>
    <property type="project" value="InterPro"/>
</dbReference>
<name>A0A3B0YZD8_9ZZZZ</name>
<evidence type="ECO:0000256" key="4">
    <source>
        <dbReference type="SAM" id="MobiDB-lite"/>
    </source>
</evidence>
<feature type="domain" description="CheB-type methylesterase" evidence="5">
    <location>
        <begin position="233"/>
        <end position="425"/>
    </location>
</feature>
<keyword evidence="1 6" id="KW-0378">Hydrolase</keyword>
<evidence type="ECO:0000256" key="2">
    <source>
        <dbReference type="ARBA" id="ARBA00039140"/>
    </source>
</evidence>
<dbReference type="CDD" id="cd16432">
    <property type="entry name" value="CheB_Rec"/>
    <property type="match status" value="1"/>
</dbReference>
<accession>A0A3B0YZD8</accession>